<dbReference type="Proteomes" id="UP000294952">
    <property type="component" value="Unassembled WGS sequence"/>
</dbReference>
<comment type="caution">
    <text evidence="2">The sequence shown here is derived from an EMBL/GenBank/DDBJ whole genome shotgun (WGS) entry which is preliminary data.</text>
</comment>
<proteinExistence type="predicted"/>
<evidence type="ECO:0000313" key="3">
    <source>
        <dbReference type="Proteomes" id="UP000294952"/>
    </source>
</evidence>
<evidence type="ECO:0000313" key="2">
    <source>
        <dbReference type="EMBL" id="TDL09839.1"/>
    </source>
</evidence>
<name>A0A4R5X822_9MYCO</name>
<gene>
    <name evidence="2" type="ORF">EUA04_07725</name>
</gene>
<dbReference type="AlphaFoldDB" id="A0A4R5X822"/>
<dbReference type="RefSeq" id="WP_133413294.1">
    <property type="nucleotide sequence ID" value="NZ_SDLP01000002.1"/>
</dbReference>
<dbReference type="EMBL" id="SDLP01000002">
    <property type="protein sequence ID" value="TDL09839.1"/>
    <property type="molecule type" value="Genomic_DNA"/>
</dbReference>
<feature type="region of interest" description="Disordered" evidence="1">
    <location>
        <begin position="252"/>
        <end position="336"/>
    </location>
</feature>
<organism evidence="2 3">
    <name type="scientific">Mycolicibacterium obuense</name>
    <dbReference type="NCBI Taxonomy" id="1807"/>
    <lineage>
        <taxon>Bacteria</taxon>
        <taxon>Bacillati</taxon>
        <taxon>Actinomycetota</taxon>
        <taxon>Actinomycetes</taxon>
        <taxon>Mycobacteriales</taxon>
        <taxon>Mycobacteriaceae</taxon>
        <taxon>Mycolicibacterium</taxon>
    </lineage>
</organism>
<feature type="compositionally biased region" description="Low complexity" evidence="1">
    <location>
        <begin position="252"/>
        <end position="262"/>
    </location>
</feature>
<accession>A0A4R5X822</accession>
<reference evidence="2 3" key="1">
    <citation type="submission" date="2019-01" db="EMBL/GenBank/DDBJ databases">
        <title>High-quality-draft genome sequences of five non-tuberculosis mycobacteriaceae isolated from a nosocomial environment.</title>
        <authorList>
            <person name="Tiago I."/>
            <person name="Alarico S."/>
            <person name="Pereira S.G."/>
            <person name="Coelho C."/>
            <person name="Maranha A."/>
            <person name="Empadinhas N."/>
        </authorList>
    </citation>
    <scope>NUCLEOTIDE SEQUENCE [LARGE SCALE GENOMIC DNA]</scope>
    <source>
        <strain evidence="2 3">22DIII</strain>
    </source>
</reference>
<protein>
    <submittedName>
        <fullName evidence="2">Uncharacterized protein</fullName>
    </submittedName>
</protein>
<evidence type="ECO:0000256" key="1">
    <source>
        <dbReference type="SAM" id="MobiDB-lite"/>
    </source>
</evidence>
<sequence length="336" mass="34445">MPKVVRPWLTVGVAALGIGAIVAAPSSAPKGEVRIENSAIVQNETQGPLQYYPDVLSRSLANARRLVAEYLEDPLPVVRAVADNQHRAVTEVLRAAAELDPEAFAQAVLSAANQPVASLGRVVARGEPVRTANSLLVRLALPAASGVLAGGAGVADVVDAATDLDPVRVAGALVNLPARTMDGLLNGRVDGERDEYFGLLGAVVEAPVSDQISGPVDYLIDSLQDIGDTIAASSADADADALAHAAAPPGVASAAPAAVEEAPAPRPRTTRTQRRDTEVAAEDGDAPARDRSAENGASLSSDDPDHADPSDPSGTESTSRHPHRKHSPADTDGPSA</sequence>